<feature type="region of interest" description="Disordered" evidence="1">
    <location>
        <begin position="286"/>
        <end position="408"/>
    </location>
</feature>
<evidence type="ECO:0000256" key="1">
    <source>
        <dbReference type="SAM" id="MobiDB-lite"/>
    </source>
</evidence>
<organism evidence="2 3">
    <name type="scientific">Tritrichomonas musculus</name>
    <dbReference type="NCBI Taxonomy" id="1915356"/>
    <lineage>
        <taxon>Eukaryota</taxon>
        <taxon>Metamonada</taxon>
        <taxon>Parabasalia</taxon>
        <taxon>Tritrichomonadida</taxon>
        <taxon>Tritrichomonadidae</taxon>
        <taxon>Tritrichomonas</taxon>
    </lineage>
</organism>
<reference evidence="2 3" key="1">
    <citation type="submission" date="2024-04" db="EMBL/GenBank/DDBJ databases">
        <title>Tritrichomonas musculus Genome.</title>
        <authorList>
            <person name="Alves-Ferreira E."/>
            <person name="Grigg M."/>
            <person name="Lorenzi H."/>
            <person name="Galac M."/>
        </authorList>
    </citation>
    <scope>NUCLEOTIDE SEQUENCE [LARGE SCALE GENOMIC DNA]</scope>
    <source>
        <strain evidence="2 3">EAF2021</strain>
    </source>
</reference>
<proteinExistence type="predicted"/>
<feature type="region of interest" description="Disordered" evidence="1">
    <location>
        <begin position="203"/>
        <end position="226"/>
    </location>
</feature>
<comment type="caution">
    <text evidence="2">The sequence shown here is derived from an EMBL/GenBank/DDBJ whole genome shotgun (WGS) entry which is preliminary data.</text>
</comment>
<dbReference type="EMBL" id="JAPFFF010000003">
    <property type="protein sequence ID" value="KAK8894657.1"/>
    <property type="molecule type" value="Genomic_DNA"/>
</dbReference>
<accession>A0ABR2KUR1</accession>
<feature type="compositionally biased region" description="Polar residues" evidence="1">
    <location>
        <begin position="203"/>
        <end position="213"/>
    </location>
</feature>
<sequence length="633" mass="69561">MMDCPKIVLLVDNESISFSLLQISELMEALGPLQYIGSISDEEKINYTRKDRYPIAKVLFFEYSFNDFCLKTRFINYHKSKIFFELELPVSPLPEKRSTVVAPQISGASEVMLRPLLLPEPSFTTTSQQSQASVRTIQSSRLPEPSSTTILQQSQASVRTIQSSRLPEPFFTTTSQQSQATAKTIQSSRFPEPSSTTILQQFQGAPASSQQFPATEAASQQFQGASSSSSQFSRASASSSQFSRASAASQQFQGAPASSSQFSRASASSQQFPGALAASLQFPATEAASSPHFPGTPASSPHFPGTPASSPHFPGTPASSPHFSGTPAASQHFPGTPAASQHFPGTPAASQQFQGTPAASQQFQGAPALSPHFPGTPAASQQFPATEAASQHFPGTPASSPHFPGTHETHLSEALAGTEIKFKYSYEFLSICFNKHKSSTYSSYLSLKKEMELYDNMLKYESLEDFIDACKCSFAQFRAFEKIVSGTKVDLLMDKVFNDAFIMMNTNKSSYKILMNKVLCGPLKFTSPWANSEIKHFLRVLKEGTARCKFFRSDGSINRVLVSLFIPGRCGQSCYDQYTRIKGRGIDAEYGVDLKKITNIMHHFNHILQKTFTPDQKEMLIQKIKKGWTTKNW</sequence>
<dbReference type="Proteomes" id="UP001470230">
    <property type="component" value="Unassembled WGS sequence"/>
</dbReference>
<name>A0ABR2KUR1_9EUKA</name>
<feature type="compositionally biased region" description="Low complexity" evidence="1">
    <location>
        <begin position="217"/>
        <end position="226"/>
    </location>
</feature>
<feature type="compositionally biased region" description="Polar residues" evidence="1">
    <location>
        <begin position="348"/>
        <end position="364"/>
    </location>
</feature>
<evidence type="ECO:0000313" key="3">
    <source>
        <dbReference type="Proteomes" id="UP001470230"/>
    </source>
</evidence>
<evidence type="ECO:0000313" key="2">
    <source>
        <dbReference type="EMBL" id="KAK8894657.1"/>
    </source>
</evidence>
<feature type="compositionally biased region" description="Polar residues" evidence="1">
    <location>
        <begin position="317"/>
        <end position="329"/>
    </location>
</feature>
<gene>
    <name evidence="2" type="ORF">M9Y10_023094</name>
</gene>
<protein>
    <submittedName>
        <fullName evidence="2">Uncharacterized protein</fullName>
    </submittedName>
</protein>
<keyword evidence="3" id="KW-1185">Reference proteome</keyword>